<sequence length="94" mass="10879">MSSSQQRTFFIQIRTSINAKLHIKTALHYPHCSSAKRSAHTRKQKLCIVCTNSFAQNEQIITCINCDDRYFHPLNSTVYRFYCNFLSTMNALVA</sequence>
<reference evidence="1 2" key="1">
    <citation type="submission" date="2010-08" db="EMBL/GenBank/DDBJ databases">
        <authorList>
            <person name="Durkin A.S."/>
            <person name="Madupu R."/>
            <person name="Torralba M."/>
            <person name="Gillis M."/>
            <person name="Methe B."/>
            <person name="Sutton G."/>
            <person name="Nelson K.E."/>
        </authorList>
    </citation>
    <scope>NUCLEOTIDE SEQUENCE [LARGE SCALE GENOMIC DNA]</scope>
    <source>
        <strain evidence="1 2">PB189-T1-4</strain>
    </source>
</reference>
<name>A0ABN0AZR1_9ACTN</name>
<dbReference type="Proteomes" id="UP000004431">
    <property type="component" value="Unassembled WGS sequence"/>
</dbReference>
<organism evidence="1 2">
    <name type="scientific">Fannyhessea vaginae PB189-T1-4</name>
    <dbReference type="NCBI Taxonomy" id="866774"/>
    <lineage>
        <taxon>Bacteria</taxon>
        <taxon>Bacillati</taxon>
        <taxon>Actinomycetota</taxon>
        <taxon>Coriobacteriia</taxon>
        <taxon>Coriobacteriales</taxon>
        <taxon>Atopobiaceae</taxon>
        <taxon>Fannyhessea</taxon>
    </lineage>
</organism>
<evidence type="ECO:0000313" key="1">
    <source>
        <dbReference type="EMBL" id="EFL44017.1"/>
    </source>
</evidence>
<proteinExistence type="predicted"/>
<accession>A0ABN0AZR1</accession>
<gene>
    <name evidence="1" type="ORF">HMPREF9248_0822</name>
</gene>
<protein>
    <submittedName>
        <fullName evidence="1">Uncharacterized protein</fullName>
    </submittedName>
</protein>
<dbReference type="EMBL" id="AEDQ01000021">
    <property type="protein sequence ID" value="EFL44017.1"/>
    <property type="molecule type" value="Genomic_DNA"/>
</dbReference>
<comment type="caution">
    <text evidence="1">The sequence shown here is derived from an EMBL/GenBank/DDBJ whole genome shotgun (WGS) entry which is preliminary data.</text>
</comment>
<keyword evidence="2" id="KW-1185">Reference proteome</keyword>
<evidence type="ECO:0000313" key="2">
    <source>
        <dbReference type="Proteomes" id="UP000004431"/>
    </source>
</evidence>